<feature type="region of interest" description="Disordered" evidence="5">
    <location>
        <begin position="163"/>
        <end position="223"/>
    </location>
</feature>
<dbReference type="PROSITE" id="PS50195">
    <property type="entry name" value="PX"/>
    <property type="match status" value="1"/>
</dbReference>
<dbReference type="InterPro" id="IPR000727">
    <property type="entry name" value="T_SNARE_dom"/>
</dbReference>
<keyword evidence="2" id="KW-0926">Vacuole</keyword>
<feature type="domain" description="PX" evidence="7">
    <location>
        <begin position="7"/>
        <end position="158"/>
    </location>
</feature>
<dbReference type="EMBL" id="OOIN01000030">
    <property type="protein sequence ID" value="SPO29819.1"/>
    <property type="molecule type" value="Genomic_DNA"/>
</dbReference>
<keyword evidence="3" id="KW-0175">Coiled coil</keyword>
<evidence type="ECO:0000259" key="6">
    <source>
        <dbReference type="PROSITE" id="PS50192"/>
    </source>
</evidence>
<reference evidence="8 9" key="1">
    <citation type="submission" date="2018-03" db="EMBL/GenBank/DDBJ databases">
        <authorList>
            <person name="Guldener U."/>
        </authorList>
    </citation>
    <scope>NUCLEOTIDE SEQUENCE [LARGE SCALE GENOMIC DNA]</scope>
    <source>
        <strain evidence="8 9">NBRC100155</strain>
    </source>
</reference>
<dbReference type="SUPFAM" id="SSF58038">
    <property type="entry name" value="SNARE fusion complex"/>
    <property type="match status" value="1"/>
</dbReference>
<dbReference type="Pfam" id="PF00787">
    <property type="entry name" value="PX"/>
    <property type="match status" value="1"/>
</dbReference>
<dbReference type="InterPro" id="IPR036871">
    <property type="entry name" value="PX_dom_sf"/>
</dbReference>
<dbReference type="Proteomes" id="UP000324022">
    <property type="component" value="Unassembled WGS sequence"/>
</dbReference>
<protein>
    <submittedName>
        <fullName evidence="8">Probable endosomal t-SNARE</fullName>
    </submittedName>
</protein>
<comment type="subcellular location">
    <subcellularLocation>
        <location evidence="1">Vacuole</location>
    </subcellularLocation>
</comment>
<evidence type="ECO:0000256" key="4">
    <source>
        <dbReference type="ARBA" id="ARBA00054927"/>
    </source>
</evidence>
<gene>
    <name evidence="8" type="ORF">UTRI_06090_B</name>
</gene>
<name>A0A5C3EKR2_9BASI</name>
<feature type="region of interest" description="Disordered" evidence="5">
    <location>
        <begin position="282"/>
        <end position="310"/>
    </location>
</feature>
<feature type="compositionally biased region" description="Basic residues" evidence="5">
    <location>
        <begin position="300"/>
        <end position="310"/>
    </location>
</feature>
<feature type="region of interest" description="Disordered" evidence="5">
    <location>
        <begin position="59"/>
        <end position="87"/>
    </location>
</feature>
<dbReference type="OrthoDB" id="428895at2759"/>
<keyword evidence="9" id="KW-1185">Reference proteome</keyword>
<dbReference type="CDD" id="cd15858">
    <property type="entry name" value="SNARE_VAM7"/>
    <property type="match status" value="1"/>
</dbReference>
<dbReference type="SUPFAM" id="SSF64268">
    <property type="entry name" value="PX domain"/>
    <property type="match status" value="1"/>
</dbReference>
<dbReference type="SMART" id="SM00397">
    <property type="entry name" value="t_SNARE"/>
    <property type="match status" value="1"/>
</dbReference>
<feature type="compositionally biased region" description="Basic and acidic residues" evidence="5">
    <location>
        <begin position="286"/>
        <end position="296"/>
    </location>
</feature>
<sequence length="310" mass="34190">MAAQAQPLQGISIPRYESRSSTASSYIVYAVVVQLPVRSWTVYRRYSEFVRLDKNLAASPNSSASAGNGEPGGAGKPPPRPLPPKERAREWKKTFSGFLSFASGSGDQGNGDGYDEELWLKERMQALEMYLKAIVMDEDAGWRESEAFKTFIEWPMNVRMVTSNSSSSTTTITTTTTTSTPRAPRTTQRPTNMPGALPAQRTLGTTSSAPRPPAQETDTTRPLNNAQLFQSQTDAMDQQDEQLLNLAAILRRQRQMGEAINQELGEQTELLGQLDSEVETTQAKLSKADQKMDRFDGGSAKRKVGIGRKF</sequence>
<feature type="compositionally biased region" description="Low complexity" evidence="5">
    <location>
        <begin position="59"/>
        <end position="68"/>
    </location>
</feature>
<dbReference type="PROSITE" id="PS50192">
    <property type="entry name" value="T_SNARE"/>
    <property type="match status" value="1"/>
</dbReference>
<organism evidence="8 9">
    <name type="scientific">Ustilago trichophora</name>
    <dbReference type="NCBI Taxonomy" id="86804"/>
    <lineage>
        <taxon>Eukaryota</taxon>
        <taxon>Fungi</taxon>
        <taxon>Dikarya</taxon>
        <taxon>Basidiomycota</taxon>
        <taxon>Ustilaginomycotina</taxon>
        <taxon>Ustilaginomycetes</taxon>
        <taxon>Ustilaginales</taxon>
        <taxon>Ustilaginaceae</taxon>
        <taxon>Ustilago</taxon>
    </lineage>
</organism>
<dbReference type="GO" id="GO:0007034">
    <property type="term" value="P:vacuolar transport"/>
    <property type="evidence" value="ECO:0007669"/>
    <property type="project" value="UniProtKB-ARBA"/>
</dbReference>
<evidence type="ECO:0000256" key="1">
    <source>
        <dbReference type="ARBA" id="ARBA00004116"/>
    </source>
</evidence>
<dbReference type="Gene3D" id="3.30.1520.10">
    <property type="entry name" value="Phox-like domain"/>
    <property type="match status" value="1"/>
</dbReference>
<dbReference type="AlphaFoldDB" id="A0A5C3EKR2"/>
<dbReference type="FunFam" id="1.20.5.110:FF:000058">
    <property type="entry name" value="VAM7p Vacuolar SNARE protein"/>
    <property type="match status" value="1"/>
</dbReference>
<accession>A0A5C3EKR2</accession>
<evidence type="ECO:0000256" key="3">
    <source>
        <dbReference type="ARBA" id="ARBA00023054"/>
    </source>
</evidence>
<proteinExistence type="predicted"/>
<dbReference type="GO" id="GO:0016192">
    <property type="term" value="P:vesicle-mediated transport"/>
    <property type="evidence" value="ECO:0007669"/>
    <property type="project" value="UniProtKB-ARBA"/>
</dbReference>
<comment type="function">
    <text evidence="4">Essential for proper morphogenesis of the vacuole. May exist as structural reinforcement on the surface of the vacuolar membrane and be required for maintenance against rupture by osmotic pressure.</text>
</comment>
<evidence type="ECO:0000313" key="9">
    <source>
        <dbReference type="Proteomes" id="UP000324022"/>
    </source>
</evidence>
<dbReference type="Gene3D" id="1.20.5.110">
    <property type="match status" value="1"/>
</dbReference>
<feature type="domain" description="T-SNARE coiled-coil homology" evidence="6">
    <location>
        <begin position="233"/>
        <end position="295"/>
    </location>
</feature>
<dbReference type="GO" id="GO:0097576">
    <property type="term" value="P:vacuole fusion"/>
    <property type="evidence" value="ECO:0007669"/>
    <property type="project" value="UniProtKB-ARBA"/>
</dbReference>
<dbReference type="GO" id="GO:0035091">
    <property type="term" value="F:phosphatidylinositol binding"/>
    <property type="evidence" value="ECO:0007669"/>
    <property type="project" value="InterPro"/>
</dbReference>
<dbReference type="GO" id="GO:0000329">
    <property type="term" value="C:fungal-type vacuole membrane"/>
    <property type="evidence" value="ECO:0007669"/>
    <property type="project" value="UniProtKB-ARBA"/>
</dbReference>
<evidence type="ECO:0000256" key="5">
    <source>
        <dbReference type="SAM" id="MobiDB-lite"/>
    </source>
</evidence>
<evidence type="ECO:0000256" key="2">
    <source>
        <dbReference type="ARBA" id="ARBA00022554"/>
    </source>
</evidence>
<feature type="compositionally biased region" description="Low complexity" evidence="5">
    <location>
        <begin position="163"/>
        <end position="191"/>
    </location>
</feature>
<evidence type="ECO:0000259" key="7">
    <source>
        <dbReference type="PROSITE" id="PS50195"/>
    </source>
</evidence>
<evidence type="ECO:0000313" key="8">
    <source>
        <dbReference type="EMBL" id="SPO29819.1"/>
    </source>
</evidence>
<dbReference type="InterPro" id="IPR001683">
    <property type="entry name" value="PX_dom"/>
</dbReference>